<keyword evidence="3" id="KW-0812">Transmembrane</keyword>
<dbReference type="RefSeq" id="WP_003518765.1">
    <property type="nucleotide sequence ID" value="NZ_CP013828.1"/>
</dbReference>
<dbReference type="Gene3D" id="1.10.287.4300">
    <property type="entry name" value="Stage III sporulation protein AH-like"/>
    <property type="match status" value="1"/>
</dbReference>
<evidence type="ECO:0000256" key="2">
    <source>
        <dbReference type="SAM" id="MobiDB-lite"/>
    </source>
</evidence>
<evidence type="ECO:0000256" key="1">
    <source>
        <dbReference type="SAM" id="Coils"/>
    </source>
</evidence>
<feature type="region of interest" description="Disordered" evidence="2">
    <location>
        <begin position="57"/>
        <end position="94"/>
    </location>
</feature>
<gene>
    <name evidence="4" type="ORF">M972_111447</name>
</gene>
<dbReference type="InterPro" id="IPR024232">
    <property type="entry name" value="SpoIIIAH"/>
</dbReference>
<protein>
    <submittedName>
        <fullName evidence="4">Stage III sporulation protein AH</fullName>
    </submittedName>
</protein>
<dbReference type="GeneID" id="35804191"/>
<reference evidence="4 5" key="1">
    <citation type="submission" date="2017-09" db="EMBL/GenBank/DDBJ databases">
        <title>Evaluation of Pacific Biosciences Sequencing Technology to Finishing C. thermocellum Genome Sequences.</title>
        <authorList>
            <person name="Brown S."/>
        </authorList>
    </citation>
    <scope>NUCLEOTIDE SEQUENCE [LARGE SCALE GENOMIC DNA]</scope>
    <source>
        <strain evidence="4 5">AD2</strain>
    </source>
</reference>
<organism evidence="4 5">
    <name type="scientific">Acetivibrio thermocellus AD2</name>
    <dbReference type="NCBI Taxonomy" id="1138384"/>
    <lineage>
        <taxon>Bacteria</taxon>
        <taxon>Bacillati</taxon>
        <taxon>Bacillota</taxon>
        <taxon>Clostridia</taxon>
        <taxon>Eubacteriales</taxon>
        <taxon>Oscillospiraceae</taxon>
        <taxon>Acetivibrio</taxon>
    </lineage>
</organism>
<feature type="coiled-coil region" evidence="1">
    <location>
        <begin position="114"/>
        <end position="149"/>
    </location>
</feature>
<sequence length="215" mass="24091">MMVLKRKQIVVLSLILMIVVAGYLQYSYNNSGSSGNDSDDISVSQFDEETESLGEAWYVDNTTDLQAGNKEEKKDEKSENSDKKENKQDNKALQASKEANEFFAQAKMDKDVRRAKDKEELEKITNDANATEEQRTQAYERMLKLLENSDKEMRIEALIKNKGFSDVVVFFGDDGSVDVVVKAPSISSVEVAQIAEITSRQAGVDISDVHVSNKF</sequence>
<proteinExistence type="predicted"/>
<dbReference type="AlphaFoldDB" id="A0AB36TFL2"/>
<dbReference type="Proteomes" id="UP000223596">
    <property type="component" value="Unassembled WGS sequence"/>
</dbReference>
<dbReference type="Pfam" id="PF12685">
    <property type="entry name" value="SpoIIIAH"/>
    <property type="match status" value="1"/>
</dbReference>
<name>A0AB36TFL2_ACETH</name>
<accession>A0AB36TFL2</accession>
<evidence type="ECO:0000256" key="3">
    <source>
        <dbReference type="SAM" id="Phobius"/>
    </source>
</evidence>
<evidence type="ECO:0000313" key="5">
    <source>
        <dbReference type="Proteomes" id="UP000223596"/>
    </source>
</evidence>
<dbReference type="EMBL" id="PDBW01000001">
    <property type="protein sequence ID" value="PFH02662.1"/>
    <property type="molecule type" value="Genomic_DNA"/>
</dbReference>
<feature type="compositionally biased region" description="Basic and acidic residues" evidence="2">
    <location>
        <begin position="69"/>
        <end position="90"/>
    </location>
</feature>
<keyword evidence="3" id="KW-0472">Membrane</keyword>
<comment type="caution">
    <text evidence="4">The sequence shown here is derived from an EMBL/GenBank/DDBJ whole genome shotgun (WGS) entry which is preliminary data.</text>
</comment>
<keyword evidence="3" id="KW-1133">Transmembrane helix</keyword>
<evidence type="ECO:0000313" key="4">
    <source>
        <dbReference type="EMBL" id="PFH02662.1"/>
    </source>
</evidence>
<keyword evidence="1" id="KW-0175">Coiled coil</keyword>
<feature type="transmembrane region" description="Helical" evidence="3">
    <location>
        <begin position="9"/>
        <end position="28"/>
    </location>
</feature>
<dbReference type="InterPro" id="IPR038503">
    <property type="entry name" value="SpoIIIAH_sf"/>
</dbReference>